<evidence type="ECO:0000256" key="1">
    <source>
        <dbReference type="SAM" id="Phobius"/>
    </source>
</evidence>
<proteinExistence type="predicted"/>
<protein>
    <recommendedName>
        <fullName evidence="2">Putative Flp pilus-assembly TadG-like N-terminal domain-containing protein</fullName>
    </recommendedName>
</protein>
<comment type="caution">
    <text evidence="3">The sequence shown here is derived from an EMBL/GenBank/DDBJ whole genome shotgun (WGS) entry which is preliminary data.</text>
</comment>
<gene>
    <name evidence="3" type="ORF">IPF40_11325</name>
    <name evidence="4" type="ORF">IPI13_12275</name>
    <name evidence="5" type="ORF">IPP00_09615</name>
</gene>
<organism evidence="3 6">
    <name type="scientific">Candidatus Phosphoribacter hodrii</name>
    <dbReference type="NCBI Taxonomy" id="2953743"/>
    <lineage>
        <taxon>Bacteria</taxon>
        <taxon>Bacillati</taxon>
        <taxon>Actinomycetota</taxon>
        <taxon>Actinomycetes</taxon>
        <taxon>Micrococcales</taxon>
        <taxon>Dermatophilaceae</taxon>
        <taxon>Candidatus Phosphoribacter</taxon>
    </lineage>
</organism>
<sequence length="169" mass="17216">MSGPRRVSAAVRRFRAAVRRRRAESGQVSVLILGMVMLAMLLIVGGVDVTAAQLARVRLVDAADAAALDAADALDEATAYRSGLSDAVVLSSATVKEAAAAYLSVRPKPEGVRAWGIAPGTGAQGGDTAVVVLDATVELPMTGGLLAALGKEIAVHVEAKARAPLLPVP</sequence>
<reference evidence="6 7" key="1">
    <citation type="submission" date="2020-10" db="EMBL/GenBank/DDBJ databases">
        <title>Connecting structure to function with the recovery of over 1000 high-quality activated sludge metagenome-assembled genomes encoding full-length rRNA genes using long-read sequencing.</title>
        <authorList>
            <person name="Singleton C.M."/>
            <person name="Petriglieri F."/>
            <person name="Kristensen J.M."/>
            <person name="Kirkegaard R.H."/>
            <person name="Michaelsen T.Y."/>
            <person name="Andersen M.H."/>
            <person name="Karst S.M."/>
            <person name="Dueholm M.S."/>
            <person name="Nielsen P.H."/>
            <person name="Albertsen M."/>
        </authorList>
    </citation>
    <scope>NUCLEOTIDE SEQUENCE [LARGE SCALE GENOMIC DNA]</scope>
    <source>
        <strain evidence="3">AalE_18-Q3-R2-46_BAT3C.188</strain>
        <strain evidence="4">Ega_18-Q3-R5-49_MAXAC.001</strain>
        <strain evidence="5">Ribe_18-Q3-R11-54_MAXAC.001</strain>
    </source>
</reference>
<evidence type="ECO:0000313" key="3">
    <source>
        <dbReference type="EMBL" id="MBK6301596.1"/>
    </source>
</evidence>
<dbReference type="Proteomes" id="UP000726105">
    <property type="component" value="Unassembled WGS sequence"/>
</dbReference>
<feature type="transmembrane region" description="Helical" evidence="1">
    <location>
        <begin position="28"/>
        <end position="47"/>
    </location>
</feature>
<evidence type="ECO:0000259" key="2">
    <source>
        <dbReference type="Pfam" id="PF13400"/>
    </source>
</evidence>
<keyword evidence="1" id="KW-0472">Membrane</keyword>
<name>A0A935CFZ9_9MICO</name>
<accession>A0A935CFZ9</accession>
<dbReference type="Proteomes" id="UP000718281">
    <property type="component" value="Unassembled WGS sequence"/>
</dbReference>
<feature type="domain" description="Putative Flp pilus-assembly TadG-like N-terminal" evidence="2">
    <location>
        <begin position="26"/>
        <end position="73"/>
    </location>
</feature>
<dbReference type="EMBL" id="JADJIB010000004">
    <property type="protein sequence ID" value="MBK7273901.1"/>
    <property type="molecule type" value="Genomic_DNA"/>
</dbReference>
<dbReference type="InterPro" id="IPR028087">
    <property type="entry name" value="Tad_N"/>
</dbReference>
<dbReference type="Proteomes" id="UP000886632">
    <property type="component" value="Unassembled WGS sequence"/>
</dbReference>
<keyword evidence="1" id="KW-0812">Transmembrane</keyword>
<evidence type="ECO:0000313" key="6">
    <source>
        <dbReference type="Proteomes" id="UP000718281"/>
    </source>
</evidence>
<keyword evidence="1" id="KW-1133">Transmembrane helix</keyword>
<evidence type="ECO:0000313" key="5">
    <source>
        <dbReference type="EMBL" id="MBL0004224.1"/>
    </source>
</evidence>
<dbReference type="EMBL" id="JADKGK010000020">
    <property type="protein sequence ID" value="MBL0004224.1"/>
    <property type="molecule type" value="Genomic_DNA"/>
</dbReference>
<evidence type="ECO:0000313" key="4">
    <source>
        <dbReference type="EMBL" id="MBK7273901.1"/>
    </source>
</evidence>
<evidence type="ECO:0000313" key="7">
    <source>
        <dbReference type="Proteomes" id="UP000726105"/>
    </source>
</evidence>
<dbReference type="AlphaFoldDB" id="A0A935CFZ9"/>
<dbReference type="EMBL" id="JADIXZ010000005">
    <property type="protein sequence ID" value="MBK6301596.1"/>
    <property type="molecule type" value="Genomic_DNA"/>
</dbReference>
<dbReference type="Pfam" id="PF13400">
    <property type="entry name" value="Tad"/>
    <property type="match status" value="1"/>
</dbReference>